<comment type="caution">
    <text evidence="1">The sequence shown here is derived from an EMBL/GenBank/DDBJ whole genome shotgun (WGS) entry which is preliminary data.</text>
</comment>
<gene>
    <name evidence="1" type="ORF">L596_006264</name>
</gene>
<name>A0A4U8V1J0_STECR</name>
<reference evidence="1" key="3">
    <citation type="journal article" date="2019" name="G3 (Bethesda)">
        <title>Hybrid Assembly of the Genome of the Entomopathogenic Nematode Steinernema carpocapsae Identifies the X-Chromosome.</title>
        <authorList>
            <person name="Serra L."/>
            <person name="Macchietto M."/>
            <person name="Macias-Munoz A."/>
            <person name="McGill C.J."/>
            <person name="Rodriguez I.M."/>
            <person name="Rodriguez B."/>
            <person name="Murad R."/>
            <person name="Mortazavi A."/>
        </authorList>
    </citation>
    <scope>NUCLEOTIDE SEQUENCE [LARGE SCALE GENOMIC DNA]</scope>
    <source>
        <strain evidence="1">ALL</strain>
    </source>
</reference>
<accession>A0A4U8V1J0</accession>
<dbReference type="AlphaFoldDB" id="A0A4U8V1J0"/>
<reference evidence="1" key="2">
    <citation type="journal article" date="2015" name="Genome Biol.">
        <title>Comparative genomics of Steinernema reveals deeply conserved gene regulatory networks.</title>
        <authorList>
            <person name="Dillman A.R."/>
            <person name="Macchietto M."/>
            <person name="Porter C.F."/>
            <person name="Rogers A."/>
            <person name="Williams B."/>
            <person name="Antoshechkin I."/>
            <person name="Lee M.M."/>
            <person name="Goodwin Z."/>
            <person name="Lu X."/>
            <person name="Lewis E.E."/>
            <person name="Goodrich-Blair H."/>
            <person name="Stock S.P."/>
            <person name="Adams B.J."/>
            <person name="Sternberg P.W."/>
            <person name="Mortazavi A."/>
        </authorList>
    </citation>
    <scope>NUCLEOTIDE SEQUENCE [LARGE SCALE GENOMIC DNA]</scope>
    <source>
        <strain evidence="1">ALL</strain>
    </source>
</reference>
<protein>
    <submittedName>
        <fullName evidence="1">Uncharacterized protein</fullName>
    </submittedName>
</protein>
<sequence length="74" mass="8552">MCPEESLIHFRVVVATFQDVFFARVFLVPFPQSRAARAELFSRFFRLPLSFYSLLCSLPRAPTQTLQPINVSFP</sequence>
<proteinExistence type="predicted"/>
<evidence type="ECO:0000313" key="1">
    <source>
        <dbReference type="EMBL" id="TMS39786.1"/>
    </source>
</evidence>
<dbReference type="EMBL" id="AZBU02000001">
    <property type="protein sequence ID" value="TMS39786.1"/>
    <property type="molecule type" value="Genomic_DNA"/>
</dbReference>
<organism evidence="1">
    <name type="scientific">Steinernema carpocapsae</name>
    <name type="common">Entomopathogenic nematode</name>
    <dbReference type="NCBI Taxonomy" id="34508"/>
    <lineage>
        <taxon>Eukaryota</taxon>
        <taxon>Metazoa</taxon>
        <taxon>Ecdysozoa</taxon>
        <taxon>Nematoda</taxon>
        <taxon>Chromadorea</taxon>
        <taxon>Rhabditida</taxon>
        <taxon>Tylenchina</taxon>
        <taxon>Panagrolaimomorpha</taxon>
        <taxon>Strongyloidoidea</taxon>
        <taxon>Steinernematidae</taxon>
        <taxon>Steinernema</taxon>
    </lineage>
</organism>
<reference evidence="1" key="1">
    <citation type="submission" date="2013-11" db="EMBL/GenBank/DDBJ databases">
        <authorList>
            <person name="Sternberg P."/>
            <person name="Dillman A."/>
            <person name="Macchietto M."/>
        </authorList>
    </citation>
    <scope>NUCLEOTIDE SEQUENCE</scope>
    <source>
        <strain evidence="1">ALL</strain>
    </source>
</reference>